<comment type="caution">
    <text evidence="1">The sequence shown here is derived from an EMBL/GenBank/DDBJ whole genome shotgun (WGS) entry which is preliminary data.</text>
</comment>
<keyword evidence="2" id="KW-1185">Reference proteome</keyword>
<dbReference type="EMBL" id="JBHSDI010000011">
    <property type="protein sequence ID" value="MFC4258869.1"/>
    <property type="molecule type" value="Genomic_DNA"/>
</dbReference>
<reference evidence="2" key="1">
    <citation type="journal article" date="2019" name="Int. J. Syst. Evol. Microbiol.">
        <title>The Global Catalogue of Microorganisms (GCM) 10K type strain sequencing project: providing services to taxonomists for standard genome sequencing and annotation.</title>
        <authorList>
            <consortium name="The Broad Institute Genomics Platform"/>
            <consortium name="The Broad Institute Genome Sequencing Center for Infectious Disease"/>
            <person name="Wu L."/>
            <person name="Ma J."/>
        </authorList>
    </citation>
    <scope>NUCLEOTIDE SEQUENCE [LARGE SCALE GENOMIC DNA]</scope>
    <source>
        <strain evidence="2">CECT 7297</strain>
    </source>
</reference>
<evidence type="ECO:0000313" key="2">
    <source>
        <dbReference type="Proteomes" id="UP001595798"/>
    </source>
</evidence>
<proteinExistence type="predicted"/>
<accession>A0ABV8QIF5</accession>
<gene>
    <name evidence="1" type="ORF">ACFOZ5_07475</name>
</gene>
<organism evidence="1 2">
    <name type="scientific">Marinobacter lacisalsi</name>
    <dbReference type="NCBI Taxonomy" id="475979"/>
    <lineage>
        <taxon>Bacteria</taxon>
        <taxon>Pseudomonadati</taxon>
        <taxon>Pseudomonadota</taxon>
        <taxon>Gammaproteobacteria</taxon>
        <taxon>Pseudomonadales</taxon>
        <taxon>Marinobacteraceae</taxon>
        <taxon>Marinobacter</taxon>
    </lineage>
</organism>
<sequence length="86" mass="9896">MNDMYLTSVTKNIEKFPMHDEVQRTGGFAVSDTQFVVKEQGLNPEQVTTQLNERYGVEIIVEPLSQELIENFFGTGLQAHIEQYWS</sequence>
<name>A0ABV8QIF5_9GAMM</name>
<protein>
    <submittedName>
        <fullName evidence="1">Uncharacterized protein</fullName>
    </submittedName>
</protein>
<dbReference type="RefSeq" id="WP_379886409.1">
    <property type="nucleotide sequence ID" value="NZ_JBHSDI010000011.1"/>
</dbReference>
<evidence type="ECO:0000313" key="1">
    <source>
        <dbReference type="EMBL" id="MFC4258869.1"/>
    </source>
</evidence>
<dbReference type="Proteomes" id="UP001595798">
    <property type="component" value="Unassembled WGS sequence"/>
</dbReference>